<dbReference type="GO" id="GO:0000271">
    <property type="term" value="P:polysaccharide biosynthetic process"/>
    <property type="evidence" value="ECO:0007669"/>
    <property type="project" value="TreeGrafter"/>
</dbReference>
<keyword evidence="2" id="KW-0663">Pyridoxal phosphate</keyword>
<dbReference type="InterPro" id="IPR015421">
    <property type="entry name" value="PyrdxlP-dep_Trfase_major"/>
</dbReference>
<proteinExistence type="inferred from homology"/>
<dbReference type="AlphaFoldDB" id="A0A833H4H1"/>
<dbReference type="PIRSF" id="PIRSF000390">
    <property type="entry name" value="PLP_StrS"/>
    <property type="match status" value="1"/>
</dbReference>
<dbReference type="Proteomes" id="UP000460298">
    <property type="component" value="Unassembled WGS sequence"/>
</dbReference>
<dbReference type="InterPro" id="IPR015422">
    <property type="entry name" value="PyrdxlP-dep_Trfase_small"/>
</dbReference>
<organism evidence="3 4">
    <name type="scientific">Leptonema illini</name>
    <dbReference type="NCBI Taxonomy" id="183"/>
    <lineage>
        <taxon>Bacteria</taxon>
        <taxon>Pseudomonadati</taxon>
        <taxon>Spirochaetota</taxon>
        <taxon>Spirochaetia</taxon>
        <taxon>Leptospirales</taxon>
        <taxon>Leptospiraceae</taxon>
        <taxon>Leptonema</taxon>
    </lineage>
</organism>
<gene>
    <name evidence="3" type="ORF">F9K24_03455</name>
</gene>
<dbReference type="SUPFAM" id="SSF53383">
    <property type="entry name" value="PLP-dependent transferases"/>
    <property type="match status" value="1"/>
</dbReference>
<dbReference type="Pfam" id="PF01041">
    <property type="entry name" value="DegT_DnrJ_EryC1"/>
    <property type="match status" value="1"/>
</dbReference>
<dbReference type="PANTHER" id="PTHR30244:SF34">
    <property type="entry name" value="DTDP-4-AMINO-4,6-DIDEOXYGALACTOSE TRANSAMINASE"/>
    <property type="match status" value="1"/>
</dbReference>
<comment type="similarity">
    <text evidence="1 2">Belongs to the DegT/DnrJ/EryC1 family.</text>
</comment>
<sequence length="376" mass="41048">MPMSSSISGIYKSGSRARAIEPARSKSIEASRPALSREELEAVLQCLIEDQIGSGSVTERLEKALAEAVGHKKALAVNSPAAAYHLAFLALEAGPTTTVWMNALTSVAALDAARYTGASVRLLDAGRDSFHPAPEAIQAMLEELNQGDVFILDHVYGSPCEFGLDDLRAKGVRIIEDITGVLGSTMATGESFGQAGDIMLCGLAEDDMITTGNGAFLCAAQNAVYKKMAALRYGESRDPHGIAYDYRLEDFQAAMGLHQLSRLGQMVSRRKKIGVKYLETLRLTKHQSCFKNPGPDSYHRMPVVVARPQEEVMRYFKALQIGVQRIPTPLHHFLSMPPMEFPNAERLFRRAICIPVYPALTANNVERIAGSVRNLI</sequence>
<keyword evidence="3" id="KW-0808">Transferase</keyword>
<evidence type="ECO:0000256" key="2">
    <source>
        <dbReference type="RuleBase" id="RU004508"/>
    </source>
</evidence>
<accession>A0A833H4H1</accession>
<dbReference type="Gene3D" id="3.40.640.10">
    <property type="entry name" value="Type I PLP-dependent aspartate aminotransferase-like (Major domain)"/>
    <property type="match status" value="1"/>
</dbReference>
<evidence type="ECO:0000313" key="3">
    <source>
        <dbReference type="EMBL" id="KAB2934846.1"/>
    </source>
</evidence>
<evidence type="ECO:0000256" key="1">
    <source>
        <dbReference type="ARBA" id="ARBA00037999"/>
    </source>
</evidence>
<dbReference type="PANTHER" id="PTHR30244">
    <property type="entry name" value="TRANSAMINASE"/>
    <property type="match status" value="1"/>
</dbReference>
<dbReference type="InterPro" id="IPR015424">
    <property type="entry name" value="PyrdxlP-dep_Trfase"/>
</dbReference>
<reference evidence="3 4" key="1">
    <citation type="submission" date="2019-10" db="EMBL/GenBank/DDBJ databases">
        <title>Extracellular Electron Transfer in a Candidatus Methanoperedens spp. Enrichment Culture.</title>
        <authorList>
            <person name="Berger S."/>
            <person name="Rangel Shaw D."/>
            <person name="Berben T."/>
            <person name="In 'T Zandt M."/>
            <person name="Frank J."/>
            <person name="Reimann J."/>
            <person name="Jetten M.S.M."/>
            <person name="Welte C.U."/>
        </authorList>
    </citation>
    <scope>NUCLEOTIDE SEQUENCE [LARGE SCALE GENOMIC DNA]</scope>
    <source>
        <strain evidence="3">SB12</strain>
    </source>
</reference>
<evidence type="ECO:0000313" key="4">
    <source>
        <dbReference type="Proteomes" id="UP000460298"/>
    </source>
</evidence>
<dbReference type="GO" id="GO:0030170">
    <property type="term" value="F:pyridoxal phosphate binding"/>
    <property type="evidence" value="ECO:0007669"/>
    <property type="project" value="TreeGrafter"/>
</dbReference>
<name>A0A833H4H1_9LEPT</name>
<dbReference type="EMBL" id="WBUI01000002">
    <property type="protein sequence ID" value="KAB2934846.1"/>
    <property type="molecule type" value="Genomic_DNA"/>
</dbReference>
<dbReference type="Gene3D" id="3.90.1150.10">
    <property type="entry name" value="Aspartate Aminotransferase, domain 1"/>
    <property type="match status" value="1"/>
</dbReference>
<keyword evidence="3" id="KW-0032">Aminotransferase</keyword>
<dbReference type="GO" id="GO:0008483">
    <property type="term" value="F:transaminase activity"/>
    <property type="evidence" value="ECO:0007669"/>
    <property type="project" value="UniProtKB-KW"/>
</dbReference>
<dbReference type="InterPro" id="IPR000653">
    <property type="entry name" value="DegT/StrS_aminotransferase"/>
</dbReference>
<protein>
    <submittedName>
        <fullName evidence="3">DegT/DnrJ/EryC1/StrS aminotransferase family protein</fullName>
    </submittedName>
</protein>
<comment type="caution">
    <text evidence="3">The sequence shown here is derived from an EMBL/GenBank/DDBJ whole genome shotgun (WGS) entry which is preliminary data.</text>
</comment>